<feature type="region of interest" description="Disordered" evidence="4">
    <location>
        <begin position="80"/>
        <end position="118"/>
    </location>
</feature>
<dbReference type="AlphaFoldDB" id="A0A9K3GKA7"/>
<dbReference type="CDD" id="cd16443">
    <property type="entry name" value="LplA"/>
    <property type="match status" value="1"/>
</dbReference>
<accession>A0A9K3GKA7</accession>
<dbReference type="GO" id="GO:0003723">
    <property type="term" value="F:RNA binding"/>
    <property type="evidence" value="ECO:0007669"/>
    <property type="project" value="UniProtKB-UniRule"/>
</dbReference>
<evidence type="ECO:0000256" key="4">
    <source>
        <dbReference type="SAM" id="MobiDB-lite"/>
    </source>
</evidence>
<dbReference type="SUPFAM" id="SSF55681">
    <property type="entry name" value="Class II aaRS and biotin synthetases"/>
    <property type="match status" value="1"/>
</dbReference>
<dbReference type="GO" id="GO:0016874">
    <property type="term" value="F:ligase activity"/>
    <property type="evidence" value="ECO:0007669"/>
    <property type="project" value="UniProtKB-KW"/>
</dbReference>
<dbReference type="Pfam" id="PF21948">
    <property type="entry name" value="LplA-B_cat"/>
    <property type="match status" value="1"/>
</dbReference>
<name>A0A9K3GKA7_9EUKA</name>
<evidence type="ECO:0000313" key="8">
    <source>
        <dbReference type="Proteomes" id="UP000265618"/>
    </source>
</evidence>
<dbReference type="InterPro" id="IPR012677">
    <property type="entry name" value="Nucleotide-bd_a/b_plait_sf"/>
</dbReference>
<evidence type="ECO:0000256" key="1">
    <source>
        <dbReference type="ARBA" id="ARBA00005085"/>
    </source>
</evidence>
<dbReference type="PANTHER" id="PTHR12561">
    <property type="entry name" value="LIPOATE-PROTEIN LIGASE"/>
    <property type="match status" value="1"/>
</dbReference>
<comment type="similarity">
    <text evidence="2">Belongs to the LplA family.</text>
</comment>
<dbReference type="SUPFAM" id="SSF54928">
    <property type="entry name" value="RNA-binding domain, RBD"/>
    <property type="match status" value="1"/>
</dbReference>
<evidence type="ECO:0000256" key="3">
    <source>
        <dbReference type="PROSITE-ProRule" id="PRU00176"/>
    </source>
</evidence>
<dbReference type="InterPro" id="IPR045864">
    <property type="entry name" value="aa-tRNA-synth_II/BPL/LPL"/>
</dbReference>
<organism evidence="7 8">
    <name type="scientific">Kipferlia bialata</name>
    <dbReference type="NCBI Taxonomy" id="797122"/>
    <lineage>
        <taxon>Eukaryota</taxon>
        <taxon>Metamonada</taxon>
        <taxon>Carpediemonas-like organisms</taxon>
        <taxon>Kipferlia</taxon>
    </lineage>
</organism>
<sequence>MSDPTNTVYVSNLASSVTRGRLQEFFAFAGTIENCNVHHNEEGDITQAAVTFSSPEALGTATLLHNAVLDGRPINVQLQPSSSPLPFAQGEELDSSTSCSPVSDDAPGTSGATALRSNQGPNRYGVNLAVETFLMQTAPKDAEILYLWQNEPVVVIGKHQNPWLECRLDVMEDEGARLARRDSGGGAVYQDLGNLNYTRITPSEGFEPVATAGIITDSIAAMGIDGCAYSGRNDITVQGSKVSGTAFKKTPQNTLQHGTLLVDVDLGALGRYLTPDKAKLESKGVTSVQSRVSNLVEHCPSVSTSIMADEIERQFQERYGHVEGVTLSESDLLAIPELSAAHQKLSSWAWRYGHTPRFEHSCGSRYGWGRVDALYSVDRQSNKLRDISLYSDSLCPDVID</sequence>
<dbReference type="InterPro" id="IPR004562">
    <property type="entry name" value="LipoylTrfase_LipoateP_Ligase"/>
</dbReference>
<dbReference type="OrthoDB" id="201621at2759"/>
<reference evidence="7 8" key="1">
    <citation type="journal article" date="2018" name="PLoS ONE">
        <title>The draft genome of Kipferlia bialata reveals reductive genome evolution in fornicate parasites.</title>
        <authorList>
            <person name="Tanifuji G."/>
            <person name="Takabayashi S."/>
            <person name="Kume K."/>
            <person name="Takagi M."/>
            <person name="Nakayama T."/>
            <person name="Kamikawa R."/>
            <person name="Inagaki Y."/>
            <person name="Hashimoto T."/>
        </authorList>
    </citation>
    <scope>NUCLEOTIDE SEQUENCE [LARGE SCALE GENOMIC DNA]</scope>
    <source>
        <strain evidence="7">NY0173</strain>
    </source>
</reference>
<comment type="caution">
    <text evidence="7">The sequence shown here is derived from an EMBL/GenBank/DDBJ whole genome shotgun (WGS) entry which is preliminary data.</text>
</comment>
<dbReference type="InterPro" id="IPR000504">
    <property type="entry name" value="RRM_dom"/>
</dbReference>
<evidence type="ECO:0000259" key="6">
    <source>
        <dbReference type="PROSITE" id="PS51733"/>
    </source>
</evidence>
<feature type="non-terminal residue" evidence="7">
    <location>
        <position position="1"/>
    </location>
</feature>
<dbReference type="NCBIfam" id="TIGR00545">
    <property type="entry name" value="lipoyltrans"/>
    <property type="match status" value="1"/>
</dbReference>
<dbReference type="GO" id="GO:0005737">
    <property type="term" value="C:cytoplasm"/>
    <property type="evidence" value="ECO:0007669"/>
    <property type="project" value="TreeGrafter"/>
</dbReference>
<keyword evidence="7" id="KW-0436">Ligase</keyword>
<keyword evidence="8" id="KW-1185">Reference proteome</keyword>
<dbReference type="GO" id="GO:0009249">
    <property type="term" value="P:protein lipoylation"/>
    <property type="evidence" value="ECO:0007669"/>
    <property type="project" value="InterPro"/>
</dbReference>
<dbReference type="Proteomes" id="UP000265618">
    <property type="component" value="Unassembled WGS sequence"/>
</dbReference>
<feature type="domain" description="BPL/LPL catalytic" evidence="6">
    <location>
        <begin position="139"/>
        <end position="323"/>
    </location>
</feature>
<dbReference type="GO" id="GO:0017118">
    <property type="term" value="F:lipoyltransferase activity"/>
    <property type="evidence" value="ECO:0007669"/>
    <property type="project" value="TreeGrafter"/>
</dbReference>
<keyword evidence="3" id="KW-0694">RNA-binding</keyword>
<gene>
    <name evidence="7" type="ORF">KIPB_007048</name>
</gene>
<dbReference type="InterPro" id="IPR035979">
    <property type="entry name" value="RBD_domain_sf"/>
</dbReference>
<dbReference type="PROSITE" id="PS50102">
    <property type="entry name" value="RRM"/>
    <property type="match status" value="1"/>
</dbReference>
<dbReference type="Gene3D" id="3.30.70.330">
    <property type="match status" value="1"/>
</dbReference>
<evidence type="ECO:0000313" key="7">
    <source>
        <dbReference type="EMBL" id="GIQ85395.1"/>
    </source>
</evidence>
<evidence type="ECO:0000259" key="5">
    <source>
        <dbReference type="PROSITE" id="PS50102"/>
    </source>
</evidence>
<dbReference type="Pfam" id="PF00076">
    <property type="entry name" value="RRM_1"/>
    <property type="match status" value="1"/>
</dbReference>
<dbReference type="PROSITE" id="PS51733">
    <property type="entry name" value="BPL_LPL_CATALYTIC"/>
    <property type="match status" value="1"/>
</dbReference>
<dbReference type="InterPro" id="IPR004143">
    <property type="entry name" value="BPL_LPL_catalytic"/>
</dbReference>
<dbReference type="Gene3D" id="3.30.930.10">
    <property type="entry name" value="Bira Bifunctional Protein, Domain 2"/>
    <property type="match status" value="1"/>
</dbReference>
<dbReference type="SMART" id="SM00360">
    <property type="entry name" value="RRM"/>
    <property type="match status" value="1"/>
</dbReference>
<feature type="domain" description="RRM" evidence="5">
    <location>
        <begin position="6"/>
        <end position="81"/>
    </location>
</feature>
<dbReference type="PANTHER" id="PTHR12561:SF3">
    <property type="entry name" value="LIPOYLTRANSFERASE 1, MITOCHONDRIAL"/>
    <property type="match status" value="1"/>
</dbReference>
<dbReference type="EMBL" id="BDIP01001919">
    <property type="protein sequence ID" value="GIQ85395.1"/>
    <property type="molecule type" value="Genomic_DNA"/>
</dbReference>
<evidence type="ECO:0000256" key="2">
    <source>
        <dbReference type="ARBA" id="ARBA00008242"/>
    </source>
</evidence>
<comment type="pathway">
    <text evidence="1">Protein modification; protein lipoylation via exogenous pathway; protein N(6)-(lipoyl)lysine from lipoate: step 2/2.</text>
</comment>
<protein>
    <submittedName>
        <fullName evidence="7">Lipoyltransferase/lipoate-protein ligase</fullName>
    </submittedName>
</protein>
<proteinExistence type="inferred from homology"/>